<dbReference type="PROSITE" id="PS01129">
    <property type="entry name" value="PSI_RLU"/>
    <property type="match status" value="1"/>
</dbReference>
<dbReference type="Pfam" id="PF00849">
    <property type="entry name" value="PseudoU_synth_2"/>
    <property type="match status" value="1"/>
</dbReference>
<dbReference type="EMBL" id="CP001843">
    <property type="protein sequence ID" value="AEF85718.1"/>
    <property type="molecule type" value="Genomic_DNA"/>
</dbReference>
<dbReference type="InterPro" id="IPR020103">
    <property type="entry name" value="PsdUridine_synth_cat_dom_sf"/>
</dbReference>
<dbReference type="InterPro" id="IPR006145">
    <property type="entry name" value="PsdUridine_synth_RsuA/RluA"/>
</dbReference>
<dbReference type="GO" id="GO:0006396">
    <property type="term" value="P:RNA processing"/>
    <property type="evidence" value="ECO:0007669"/>
    <property type="project" value="UniProtKB-ARBA"/>
</dbReference>
<keyword evidence="3 5" id="KW-0413">Isomerase</keyword>
<dbReference type="HOGENOM" id="CLU_016902_11_3_12"/>
<sequence length="257" mass="28588">MKQKQPYAIIHEDSNITAVNKSAGITVSGDRWDESQDRLDKLLEVHYGSRVYIVHRIDRDTSGLIVFARNEETHRRLSKAFESREVQKTYFAIIHGRPSWTETDCDLPLAPDGDKLHRTVVDKPHGKKSFTSFRLLLSASSYSVVEASPATGRTHQIRVHLASLGHPVVCDPLYGARNSPKPVYLSSFKKNWRGDPLDEKPLLERLGLHAAKLVLPSDEEAGLAGENSALTLSAPLPRDMAAMVKQMEKVSGKKLSG</sequence>
<evidence type="ECO:0000313" key="5">
    <source>
        <dbReference type="EMBL" id="AEF85718.1"/>
    </source>
</evidence>
<comment type="similarity">
    <text evidence="1 3">Belongs to the pseudouridine synthase RluA family.</text>
</comment>
<name>F5YHM3_TREPZ</name>
<feature type="domain" description="Pseudouridine synthase RsuA/RluA-like" evidence="4">
    <location>
        <begin position="17"/>
        <end position="163"/>
    </location>
</feature>
<dbReference type="OrthoDB" id="305739at2"/>
<evidence type="ECO:0000256" key="2">
    <source>
        <dbReference type="PIRSR" id="PIRSR606225-1"/>
    </source>
</evidence>
<dbReference type="Proteomes" id="UP000009223">
    <property type="component" value="Chromosome"/>
</dbReference>
<dbReference type="KEGG" id="tpi:TREPR_1055"/>
<reference evidence="5 6" key="2">
    <citation type="journal article" date="2011" name="ISME J.">
        <title>RNA-seq reveals cooperative metabolic interactions between two termite-gut spirochete species in co-culture.</title>
        <authorList>
            <person name="Rosenthal A.Z."/>
            <person name="Matson E.G."/>
            <person name="Eldar A."/>
            <person name="Leadbetter J.R."/>
        </authorList>
    </citation>
    <scope>NUCLEOTIDE SEQUENCE [LARGE SCALE GENOMIC DNA]</scope>
    <source>
        <strain evidence="6">ATCC BAA-887 / DSM 12427 / ZAS-2</strain>
    </source>
</reference>
<dbReference type="SUPFAM" id="SSF55120">
    <property type="entry name" value="Pseudouridine synthase"/>
    <property type="match status" value="1"/>
</dbReference>
<evidence type="ECO:0000256" key="1">
    <source>
        <dbReference type="ARBA" id="ARBA00010876"/>
    </source>
</evidence>
<dbReference type="GO" id="GO:0001522">
    <property type="term" value="P:pseudouridine synthesis"/>
    <property type="evidence" value="ECO:0007669"/>
    <property type="project" value="InterPro"/>
</dbReference>
<dbReference type="GO" id="GO:0003723">
    <property type="term" value="F:RNA binding"/>
    <property type="evidence" value="ECO:0007669"/>
    <property type="project" value="InterPro"/>
</dbReference>
<accession>F5YHM3</accession>
<evidence type="ECO:0000313" key="6">
    <source>
        <dbReference type="Proteomes" id="UP000009223"/>
    </source>
</evidence>
<dbReference type="NCBIfam" id="TIGR00005">
    <property type="entry name" value="rluA_subfam"/>
    <property type="match status" value="1"/>
</dbReference>
<feature type="active site" evidence="2">
    <location>
        <position position="58"/>
    </location>
</feature>
<evidence type="ECO:0000259" key="4">
    <source>
        <dbReference type="Pfam" id="PF00849"/>
    </source>
</evidence>
<proteinExistence type="inferred from homology"/>
<dbReference type="EC" id="5.4.99.-" evidence="3"/>
<comment type="function">
    <text evidence="3">Responsible for synthesis of pseudouridine from uracil.</text>
</comment>
<dbReference type="InterPro" id="IPR006224">
    <property type="entry name" value="PsdUridine_synth_RluA-like_CS"/>
</dbReference>
<dbReference type="STRING" id="545694.TREPR_1055"/>
<dbReference type="CDD" id="cd02869">
    <property type="entry name" value="PseudoU_synth_RluA_like"/>
    <property type="match status" value="1"/>
</dbReference>
<dbReference type="GO" id="GO:0009982">
    <property type="term" value="F:pseudouridine synthase activity"/>
    <property type="evidence" value="ECO:0007669"/>
    <property type="project" value="InterPro"/>
</dbReference>
<gene>
    <name evidence="5" type="ordered locus">TREPR_1055</name>
</gene>
<keyword evidence="6" id="KW-1185">Reference proteome</keyword>
<dbReference type="RefSeq" id="WP_015709012.1">
    <property type="nucleotide sequence ID" value="NC_015578.1"/>
</dbReference>
<dbReference type="GO" id="GO:0140098">
    <property type="term" value="F:catalytic activity, acting on RNA"/>
    <property type="evidence" value="ECO:0007669"/>
    <property type="project" value="UniProtKB-ARBA"/>
</dbReference>
<dbReference type="InterPro" id="IPR006225">
    <property type="entry name" value="PsdUridine_synth_RluC/D"/>
</dbReference>
<protein>
    <recommendedName>
        <fullName evidence="3">Pseudouridine synthase</fullName>
        <ecNumber evidence="3">5.4.99.-</ecNumber>
    </recommendedName>
</protein>
<dbReference type="PANTHER" id="PTHR21600">
    <property type="entry name" value="MITOCHONDRIAL RNA PSEUDOURIDINE SYNTHASE"/>
    <property type="match status" value="1"/>
</dbReference>
<dbReference type="AlphaFoldDB" id="F5YHM3"/>
<dbReference type="InterPro" id="IPR050188">
    <property type="entry name" value="RluA_PseudoU_synthase"/>
</dbReference>
<organism evidence="5 6">
    <name type="scientific">Treponema primitia (strain ATCC BAA-887 / DSM 12427 / ZAS-2)</name>
    <dbReference type="NCBI Taxonomy" id="545694"/>
    <lineage>
        <taxon>Bacteria</taxon>
        <taxon>Pseudomonadati</taxon>
        <taxon>Spirochaetota</taxon>
        <taxon>Spirochaetia</taxon>
        <taxon>Spirochaetales</taxon>
        <taxon>Treponemataceae</taxon>
        <taxon>Treponema</taxon>
    </lineage>
</organism>
<evidence type="ECO:0000256" key="3">
    <source>
        <dbReference type="RuleBase" id="RU362028"/>
    </source>
</evidence>
<dbReference type="Gene3D" id="3.30.2350.10">
    <property type="entry name" value="Pseudouridine synthase"/>
    <property type="match status" value="1"/>
</dbReference>
<dbReference type="eggNOG" id="COG0564">
    <property type="taxonomic scope" value="Bacteria"/>
</dbReference>
<comment type="catalytic activity">
    <reaction evidence="3">
        <text>a uridine in RNA = a pseudouridine in RNA</text>
        <dbReference type="Rhea" id="RHEA:48348"/>
        <dbReference type="Rhea" id="RHEA-COMP:12068"/>
        <dbReference type="Rhea" id="RHEA-COMP:12069"/>
        <dbReference type="ChEBI" id="CHEBI:65314"/>
        <dbReference type="ChEBI" id="CHEBI:65315"/>
    </reaction>
</comment>
<reference evidence="6" key="1">
    <citation type="submission" date="2009-12" db="EMBL/GenBank/DDBJ databases">
        <title>Complete sequence of Treponema primitia strain ZAS-2.</title>
        <authorList>
            <person name="Tetu S.G."/>
            <person name="Matson E."/>
            <person name="Ren Q."/>
            <person name="Seshadri R."/>
            <person name="Elbourne L."/>
            <person name="Hassan K.A."/>
            <person name="Durkin A."/>
            <person name="Radune D."/>
            <person name="Mohamoud Y."/>
            <person name="Shay R."/>
            <person name="Jin S."/>
            <person name="Zhang X."/>
            <person name="Lucey K."/>
            <person name="Ballor N.R."/>
            <person name="Ottesen E."/>
            <person name="Rosenthal R."/>
            <person name="Allen A."/>
            <person name="Leadbetter J.R."/>
            <person name="Paulsen I.T."/>
        </authorList>
    </citation>
    <scope>NUCLEOTIDE SEQUENCE [LARGE SCALE GENOMIC DNA]</scope>
    <source>
        <strain evidence="6">ATCC BAA-887 / DSM 12427 / ZAS-2</strain>
    </source>
</reference>